<feature type="compositionally biased region" description="Basic residues" evidence="1">
    <location>
        <begin position="117"/>
        <end position="129"/>
    </location>
</feature>
<organism evidence="2 3">
    <name type="scientific">Rangifer tarandus platyrhynchus</name>
    <name type="common">Svalbard reindeer</name>
    <dbReference type="NCBI Taxonomy" id="3082113"/>
    <lineage>
        <taxon>Eukaryota</taxon>
        <taxon>Metazoa</taxon>
        <taxon>Chordata</taxon>
        <taxon>Craniata</taxon>
        <taxon>Vertebrata</taxon>
        <taxon>Euteleostomi</taxon>
        <taxon>Mammalia</taxon>
        <taxon>Eutheria</taxon>
        <taxon>Laurasiatheria</taxon>
        <taxon>Artiodactyla</taxon>
        <taxon>Ruminantia</taxon>
        <taxon>Pecora</taxon>
        <taxon>Cervidae</taxon>
        <taxon>Odocoileinae</taxon>
        <taxon>Rangifer</taxon>
    </lineage>
</organism>
<proteinExistence type="predicted"/>
<keyword evidence="3" id="KW-1185">Reference proteome</keyword>
<evidence type="ECO:0000256" key="1">
    <source>
        <dbReference type="SAM" id="MobiDB-lite"/>
    </source>
</evidence>
<reference evidence="2" key="1">
    <citation type="submission" date="2023-04" db="EMBL/GenBank/DDBJ databases">
        <authorList>
            <consortium name="ELIXIR-Norway"/>
        </authorList>
    </citation>
    <scope>NUCLEOTIDE SEQUENCE [LARGE SCALE GENOMIC DNA]</scope>
</reference>
<feature type="region of interest" description="Disordered" evidence="1">
    <location>
        <begin position="160"/>
        <end position="200"/>
    </location>
</feature>
<dbReference type="EMBL" id="OX460343">
    <property type="protein sequence ID" value="CAI9181189.1"/>
    <property type="molecule type" value="Genomic_DNA"/>
</dbReference>
<name>A0ABN9A5J1_RANTA</name>
<gene>
    <name evidence="2" type="ORF">MRATA1EN1_LOCUS30151</name>
</gene>
<sequence>MMRPRTVQAWLPERPPGPNEAPAHCAWSGLSHVAATARGCPDVSSGQCWGPGLSWPRDSFHPAAAGLDRRGSVAGLLARLAQESKTQRCLALPLDCEESWGPVDAPPLQNVGPESVRRRRHGRPPPRKRSLALSGFSIGHWFPASLGFLLSVLSPCTITSRGSGDSPIPLRKAAPASEGPSIHSGPSSSRRTPALKEGLV</sequence>
<dbReference type="Proteomes" id="UP001176941">
    <property type="component" value="Chromosome X"/>
</dbReference>
<evidence type="ECO:0000313" key="2">
    <source>
        <dbReference type="EMBL" id="CAI9181189.1"/>
    </source>
</evidence>
<protein>
    <submittedName>
        <fullName evidence="2">Uncharacterized protein</fullName>
    </submittedName>
</protein>
<feature type="region of interest" description="Disordered" evidence="1">
    <location>
        <begin position="102"/>
        <end position="129"/>
    </location>
</feature>
<evidence type="ECO:0000313" key="3">
    <source>
        <dbReference type="Proteomes" id="UP001176941"/>
    </source>
</evidence>
<accession>A0ABN9A5J1</accession>